<evidence type="ECO:0000256" key="1">
    <source>
        <dbReference type="SAM" id="MobiDB-lite"/>
    </source>
</evidence>
<evidence type="ECO:0008006" key="5">
    <source>
        <dbReference type="Google" id="ProtNLM"/>
    </source>
</evidence>
<keyword evidence="4" id="KW-1185">Reference proteome</keyword>
<proteinExistence type="predicted"/>
<feature type="region of interest" description="Disordered" evidence="1">
    <location>
        <begin position="402"/>
        <end position="453"/>
    </location>
</feature>
<feature type="compositionally biased region" description="Low complexity" evidence="1">
    <location>
        <begin position="70"/>
        <end position="157"/>
    </location>
</feature>
<gene>
    <name evidence="3" type="ORF">QBC35DRAFT_532554</name>
</gene>
<sequence length="453" mass="47603">MSEFTPFLGVSISETRDAVNKTTNEAITSNILDITGGSGCGWGWRRVPHIEGNGSARQNDDDDDDRTSTRGRITTTTRITPRPSTTLRSSTRTSTSTSRRISSTPSPSPSRTASETSSTESTTTTESATETTGTATESQTSSSGTESPTPTESTPTEQQPATGRGGNSISAGTAAGIAAGAVGGLAILGLVLFLLWRKRQGGIRGAVVTADYPDTMGMVDNNNNNNNQPPPSGPSTDRSLSLPREDSYFASDGVSPAAMPMMNNSRSSFFPDQQYPALASPGRWENSQQRSMSMSQYYQANNNNKTLTLPSPAAAAFGQVSPMSTNTFYRHSSLPQVSPYYPGAERGEAPPPRLQGGERDSALSSPSLPQFMIPGGAANGTRSRTMSYTSVSQYSSATGDMGLGTLTADDPLHQPPPVPPLPLIGTNNTITRPGPGTGDLADPPLSPLRRNPS</sequence>
<evidence type="ECO:0000256" key="2">
    <source>
        <dbReference type="SAM" id="Phobius"/>
    </source>
</evidence>
<feature type="region of interest" description="Disordered" evidence="1">
    <location>
        <begin position="339"/>
        <end position="367"/>
    </location>
</feature>
<feature type="region of interest" description="Disordered" evidence="1">
    <location>
        <begin position="218"/>
        <end position="256"/>
    </location>
</feature>
<reference evidence="3" key="2">
    <citation type="submission" date="2023-05" db="EMBL/GenBank/DDBJ databases">
        <authorList>
            <consortium name="Lawrence Berkeley National Laboratory"/>
            <person name="Steindorff A."/>
            <person name="Hensen N."/>
            <person name="Bonometti L."/>
            <person name="Westerberg I."/>
            <person name="Brannstrom I.O."/>
            <person name="Guillou S."/>
            <person name="Cros-Aarteil S."/>
            <person name="Calhoun S."/>
            <person name="Haridas S."/>
            <person name="Kuo A."/>
            <person name="Mondo S."/>
            <person name="Pangilinan J."/>
            <person name="Riley R."/>
            <person name="Labutti K."/>
            <person name="Andreopoulos B."/>
            <person name="Lipzen A."/>
            <person name="Chen C."/>
            <person name="Yanf M."/>
            <person name="Daum C."/>
            <person name="Ng V."/>
            <person name="Clum A."/>
            <person name="Ohm R."/>
            <person name="Martin F."/>
            <person name="Silar P."/>
            <person name="Natvig D."/>
            <person name="Lalanne C."/>
            <person name="Gautier V."/>
            <person name="Ament-Velasquez S.L."/>
            <person name="Kruys A."/>
            <person name="Hutchinson M.I."/>
            <person name="Powell A.J."/>
            <person name="Barry K."/>
            <person name="Miller A.N."/>
            <person name="Grigoriev I.V."/>
            <person name="Debuchy R."/>
            <person name="Gladieux P."/>
            <person name="Thoren M.H."/>
            <person name="Johannesson H."/>
        </authorList>
    </citation>
    <scope>NUCLEOTIDE SEQUENCE</scope>
    <source>
        <strain evidence="3">PSN309</strain>
    </source>
</reference>
<keyword evidence="2" id="KW-0812">Transmembrane</keyword>
<name>A0AAN7AI36_9PEZI</name>
<evidence type="ECO:0000313" key="4">
    <source>
        <dbReference type="Proteomes" id="UP001302126"/>
    </source>
</evidence>
<feature type="transmembrane region" description="Helical" evidence="2">
    <location>
        <begin position="174"/>
        <end position="196"/>
    </location>
</feature>
<dbReference type="AlphaFoldDB" id="A0AAN7AI36"/>
<feature type="region of interest" description="Disordered" evidence="1">
    <location>
        <begin position="45"/>
        <end position="168"/>
    </location>
</feature>
<accession>A0AAN7AI36</accession>
<keyword evidence="2" id="KW-0472">Membrane</keyword>
<evidence type="ECO:0000313" key="3">
    <source>
        <dbReference type="EMBL" id="KAK4187419.1"/>
    </source>
</evidence>
<dbReference type="Proteomes" id="UP001302126">
    <property type="component" value="Unassembled WGS sequence"/>
</dbReference>
<keyword evidence="2" id="KW-1133">Transmembrane helix</keyword>
<organism evidence="3 4">
    <name type="scientific">Podospora australis</name>
    <dbReference type="NCBI Taxonomy" id="1536484"/>
    <lineage>
        <taxon>Eukaryota</taxon>
        <taxon>Fungi</taxon>
        <taxon>Dikarya</taxon>
        <taxon>Ascomycota</taxon>
        <taxon>Pezizomycotina</taxon>
        <taxon>Sordariomycetes</taxon>
        <taxon>Sordariomycetidae</taxon>
        <taxon>Sordariales</taxon>
        <taxon>Podosporaceae</taxon>
        <taxon>Podospora</taxon>
    </lineage>
</organism>
<comment type="caution">
    <text evidence="3">The sequence shown here is derived from an EMBL/GenBank/DDBJ whole genome shotgun (WGS) entry which is preliminary data.</text>
</comment>
<protein>
    <recommendedName>
        <fullName evidence="5">Mid2 domain-containing protein</fullName>
    </recommendedName>
</protein>
<dbReference type="EMBL" id="MU864403">
    <property type="protein sequence ID" value="KAK4187419.1"/>
    <property type="molecule type" value="Genomic_DNA"/>
</dbReference>
<reference evidence="3" key="1">
    <citation type="journal article" date="2023" name="Mol. Phylogenet. Evol.">
        <title>Genome-scale phylogeny and comparative genomics of the fungal order Sordariales.</title>
        <authorList>
            <person name="Hensen N."/>
            <person name="Bonometti L."/>
            <person name="Westerberg I."/>
            <person name="Brannstrom I.O."/>
            <person name="Guillou S."/>
            <person name="Cros-Aarteil S."/>
            <person name="Calhoun S."/>
            <person name="Haridas S."/>
            <person name="Kuo A."/>
            <person name="Mondo S."/>
            <person name="Pangilinan J."/>
            <person name="Riley R."/>
            <person name="LaButti K."/>
            <person name="Andreopoulos B."/>
            <person name="Lipzen A."/>
            <person name="Chen C."/>
            <person name="Yan M."/>
            <person name="Daum C."/>
            <person name="Ng V."/>
            <person name="Clum A."/>
            <person name="Steindorff A."/>
            <person name="Ohm R.A."/>
            <person name="Martin F."/>
            <person name="Silar P."/>
            <person name="Natvig D.O."/>
            <person name="Lalanne C."/>
            <person name="Gautier V."/>
            <person name="Ament-Velasquez S.L."/>
            <person name="Kruys A."/>
            <person name="Hutchinson M.I."/>
            <person name="Powell A.J."/>
            <person name="Barry K."/>
            <person name="Miller A.N."/>
            <person name="Grigoriev I.V."/>
            <person name="Debuchy R."/>
            <person name="Gladieux P."/>
            <person name="Hiltunen Thoren M."/>
            <person name="Johannesson H."/>
        </authorList>
    </citation>
    <scope>NUCLEOTIDE SEQUENCE</scope>
    <source>
        <strain evidence="3">PSN309</strain>
    </source>
</reference>
<feature type="compositionally biased region" description="Pro residues" evidence="1">
    <location>
        <begin position="413"/>
        <end position="422"/>
    </location>
</feature>